<feature type="coiled-coil region" evidence="1">
    <location>
        <begin position="56"/>
        <end position="83"/>
    </location>
</feature>
<organism evidence="3 4">
    <name type="scientific">Necator americanus</name>
    <name type="common">Human hookworm</name>
    <dbReference type="NCBI Taxonomy" id="51031"/>
    <lineage>
        <taxon>Eukaryota</taxon>
        <taxon>Metazoa</taxon>
        <taxon>Ecdysozoa</taxon>
        <taxon>Nematoda</taxon>
        <taxon>Chromadorea</taxon>
        <taxon>Rhabditida</taxon>
        <taxon>Rhabditina</taxon>
        <taxon>Rhabditomorpha</taxon>
        <taxon>Strongyloidea</taxon>
        <taxon>Ancylostomatidae</taxon>
        <taxon>Bunostominae</taxon>
        <taxon>Necator</taxon>
    </lineage>
</organism>
<gene>
    <name evidence="3" type="primary">Necator_chrX.g21531</name>
    <name evidence="3" type="ORF">RB195_021370</name>
</gene>
<feature type="region of interest" description="Disordered" evidence="2">
    <location>
        <begin position="1"/>
        <end position="30"/>
    </location>
</feature>
<comment type="caution">
    <text evidence="3">The sequence shown here is derived from an EMBL/GenBank/DDBJ whole genome shotgun (WGS) entry which is preliminary data.</text>
</comment>
<dbReference type="Proteomes" id="UP001303046">
    <property type="component" value="Unassembled WGS sequence"/>
</dbReference>
<reference evidence="3 4" key="1">
    <citation type="submission" date="2023-08" db="EMBL/GenBank/DDBJ databases">
        <title>A Necator americanus chromosomal reference genome.</title>
        <authorList>
            <person name="Ilik V."/>
            <person name="Petrzelkova K.J."/>
            <person name="Pardy F."/>
            <person name="Fuh T."/>
            <person name="Niatou-Singa F.S."/>
            <person name="Gouil Q."/>
            <person name="Baker L."/>
            <person name="Ritchie M.E."/>
            <person name="Jex A.R."/>
            <person name="Gazzola D."/>
            <person name="Li H."/>
            <person name="Toshio Fujiwara R."/>
            <person name="Zhan B."/>
            <person name="Aroian R.V."/>
            <person name="Pafco B."/>
            <person name="Schwarz E.M."/>
        </authorList>
    </citation>
    <scope>NUCLEOTIDE SEQUENCE [LARGE SCALE GENOMIC DNA]</scope>
    <source>
        <strain evidence="3 4">Aroian</strain>
        <tissue evidence="3">Whole animal</tissue>
    </source>
</reference>
<sequence length="96" mass="10977">MDANNNSSIPRISDSLVPTRSNLPPSDNEVPSLIEDELEFEGSKSRKKMYKLKRKMKVLAERYSILEKRCETLEKELAAQNEIMLKIVRALIAANK</sequence>
<keyword evidence="4" id="KW-1185">Reference proteome</keyword>
<accession>A0ABR1EAQ2</accession>
<feature type="compositionally biased region" description="Polar residues" evidence="2">
    <location>
        <begin position="1"/>
        <end position="25"/>
    </location>
</feature>
<evidence type="ECO:0000256" key="2">
    <source>
        <dbReference type="SAM" id="MobiDB-lite"/>
    </source>
</evidence>
<evidence type="ECO:0000313" key="4">
    <source>
        <dbReference type="Proteomes" id="UP001303046"/>
    </source>
</evidence>
<protein>
    <recommendedName>
        <fullName evidence="5">BZIP domain-containing protein</fullName>
    </recommendedName>
</protein>
<keyword evidence="1" id="KW-0175">Coiled coil</keyword>
<dbReference type="EMBL" id="JAVFWL010000006">
    <property type="protein sequence ID" value="KAK6759764.1"/>
    <property type="molecule type" value="Genomic_DNA"/>
</dbReference>
<proteinExistence type="predicted"/>
<name>A0ABR1EAQ2_NECAM</name>
<evidence type="ECO:0000256" key="1">
    <source>
        <dbReference type="SAM" id="Coils"/>
    </source>
</evidence>
<evidence type="ECO:0000313" key="3">
    <source>
        <dbReference type="EMBL" id="KAK6759764.1"/>
    </source>
</evidence>
<evidence type="ECO:0008006" key="5">
    <source>
        <dbReference type="Google" id="ProtNLM"/>
    </source>
</evidence>